<sequence length="265" mass="29414">MDALSLEEWLAALVARWDDDTVEYVARGALGFDEDFVAYPMSWHLAATINGALGKGCEELHRKLDGLHGVSGTERQVGMQEVISHGIGCTACDRAVRHTEEHLSLRSREVVRRLVLLAEKRARTLGRVEELPEESALREWLAALLARWDDDTVKYLARGLGEEGFIARSMSWDLAAAINGSLELGCERVQTILGELEVLVLSGTERDARMQDAVSHAIGCVACDSAVRYTEKHLSQGVMPQLVLLAEKRARSLDQLQELLEEDPR</sequence>
<gene>
    <name evidence="1" type="ORF">AB5J50_37240</name>
</gene>
<reference evidence="1" key="1">
    <citation type="submission" date="2024-07" db="EMBL/GenBank/DDBJ databases">
        <authorList>
            <person name="Yu S.T."/>
        </authorList>
    </citation>
    <scope>NUCLEOTIDE SEQUENCE</scope>
    <source>
        <strain evidence="1">R35</strain>
    </source>
</reference>
<proteinExistence type="predicted"/>
<organism evidence="1">
    <name type="scientific">Streptomyces sp. R35</name>
    <dbReference type="NCBI Taxonomy" id="3238630"/>
    <lineage>
        <taxon>Bacteria</taxon>
        <taxon>Bacillati</taxon>
        <taxon>Actinomycetota</taxon>
        <taxon>Actinomycetes</taxon>
        <taxon>Kitasatosporales</taxon>
        <taxon>Streptomycetaceae</taxon>
        <taxon>Streptomyces</taxon>
    </lineage>
</organism>
<protein>
    <submittedName>
        <fullName evidence="1">Uncharacterized protein</fullName>
    </submittedName>
</protein>
<evidence type="ECO:0000313" key="1">
    <source>
        <dbReference type="EMBL" id="XDQ66051.1"/>
    </source>
</evidence>
<dbReference type="RefSeq" id="WP_369262974.1">
    <property type="nucleotide sequence ID" value="NZ_CP163440.1"/>
</dbReference>
<accession>A0AB39SIQ3</accession>
<dbReference type="EMBL" id="CP163440">
    <property type="protein sequence ID" value="XDQ66051.1"/>
    <property type="molecule type" value="Genomic_DNA"/>
</dbReference>
<name>A0AB39SIQ3_9ACTN</name>
<dbReference type="AlphaFoldDB" id="A0AB39SIQ3"/>